<dbReference type="EMBL" id="JANQBD010000017">
    <property type="protein sequence ID" value="MCR8633900.1"/>
    <property type="molecule type" value="Genomic_DNA"/>
</dbReference>
<reference evidence="1 2" key="1">
    <citation type="submission" date="2022-08" db="EMBL/GenBank/DDBJ databases">
        <title>Paenibacillus endoradicis sp. nov., Paenibacillus radicibacter sp. nov and Paenibacillus pararadicis sp. nov., three cold-adapted plant growth-promoting bacteria isolated from root of Larix gmelinii in Great Khingan.</title>
        <authorList>
            <person name="Xue H."/>
        </authorList>
    </citation>
    <scope>NUCLEOTIDE SEQUENCE [LARGE SCALE GENOMIC DNA]</scope>
    <source>
        <strain evidence="1 2">N5-1-1-5</strain>
    </source>
</reference>
<evidence type="ECO:0000313" key="1">
    <source>
        <dbReference type="EMBL" id="MCR8633900.1"/>
    </source>
</evidence>
<organism evidence="1 2">
    <name type="scientific">Paenibacillus radicis</name>
    <name type="common">ex Xue et al. 2023</name>
    <dbReference type="NCBI Taxonomy" id="2972489"/>
    <lineage>
        <taxon>Bacteria</taxon>
        <taxon>Bacillati</taxon>
        <taxon>Bacillota</taxon>
        <taxon>Bacilli</taxon>
        <taxon>Bacillales</taxon>
        <taxon>Paenibacillaceae</taxon>
        <taxon>Paenibacillus</taxon>
    </lineage>
</organism>
<dbReference type="Proteomes" id="UP001300012">
    <property type="component" value="Unassembled WGS sequence"/>
</dbReference>
<evidence type="ECO:0000313" key="2">
    <source>
        <dbReference type="Proteomes" id="UP001300012"/>
    </source>
</evidence>
<name>A0ABT1YPI0_9BACL</name>
<gene>
    <name evidence="1" type="ORF">NV381_22180</name>
</gene>
<comment type="caution">
    <text evidence="1">The sequence shown here is derived from an EMBL/GenBank/DDBJ whole genome shotgun (WGS) entry which is preliminary data.</text>
</comment>
<accession>A0ABT1YPI0</accession>
<protein>
    <submittedName>
        <fullName evidence="1">Uncharacterized protein</fullName>
    </submittedName>
</protein>
<dbReference type="RefSeq" id="WP_258215472.1">
    <property type="nucleotide sequence ID" value="NZ_JANQBD010000017.1"/>
</dbReference>
<keyword evidence="2" id="KW-1185">Reference proteome</keyword>
<proteinExistence type="predicted"/>
<sequence length="86" mass="10039">MINSAEEFVGLRLSENVDDYLRAAREEANINIWLEVIGKYPDLKYWVAHNKTVQMEVLEVLSDDLCWRVRHMVASKTNCLKNSKLN</sequence>